<dbReference type="InParanoid" id="G4T6B5"/>
<reference evidence="2 3" key="1">
    <citation type="journal article" date="2011" name="PLoS Pathog.">
        <title>Endophytic Life Strategies Decoded by Genome and Transcriptome Analyses of the Mutualistic Root Symbiont Piriformospora indica.</title>
        <authorList>
            <person name="Zuccaro A."/>
            <person name="Lahrmann U."/>
            <person name="Guldener U."/>
            <person name="Langen G."/>
            <person name="Pfiffi S."/>
            <person name="Biedenkopf D."/>
            <person name="Wong P."/>
            <person name="Samans B."/>
            <person name="Grimm C."/>
            <person name="Basiewicz M."/>
            <person name="Murat C."/>
            <person name="Martin F."/>
            <person name="Kogel K.H."/>
        </authorList>
    </citation>
    <scope>NUCLEOTIDE SEQUENCE [LARGE SCALE GENOMIC DNA]</scope>
    <source>
        <strain evidence="2 3">DSM 11827</strain>
    </source>
</reference>
<accession>G4T6B5</accession>
<dbReference type="Pfam" id="PF01755">
    <property type="entry name" value="Glyco_transf_25"/>
    <property type="match status" value="1"/>
</dbReference>
<name>G4T6B5_SERID</name>
<dbReference type="eggNOG" id="ENOG502SHPA">
    <property type="taxonomic scope" value="Eukaryota"/>
</dbReference>
<dbReference type="STRING" id="1109443.G4T6B5"/>
<proteinExistence type="predicted"/>
<organism evidence="2 3">
    <name type="scientific">Serendipita indica (strain DSM 11827)</name>
    <name type="common">Root endophyte fungus</name>
    <name type="synonym">Piriformospora indica</name>
    <dbReference type="NCBI Taxonomy" id="1109443"/>
    <lineage>
        <taxon>Eukaryota</taxon>
        <taxon>Fungi</taxon>
        <taxon>Dikarya</taxon>
        <taxon>Basidiomycota</taxon>
        <taxon>Agaricomycotina</taxon>
        <taxon>Agaricomycetes</taxon>
        <taxon>Sebacinales</taxon>
        <taxon>Serendipitaceae</taxon>
        <taxon>Serendipita</taxon>
    </lineage>
</organism>
<comment type="caution">
    <text evidence="2">The sequence shown here is derived from an EMBL/GenBank/DDBJ whole genome shotgun (WGS) entry which is preliminary data.</text>
</comment>
<dbReference type="Proteomes" id="UP000007148">
    <property type="component" value="Unassembled WGS sequence"/>
</dbReference>
<evidence type="ECO:0000313" key="2">
    <source>
        <dbReference type="EMBL" id="CCA66838.1"/>
    </source>
</evidence>
<sequence length="294" mass="33802">MATDASDPRIARIEQHVRWQRRKERQTILSNISKPNIGSFEDSWSHGLDVAWGSDYWGRTPLRDDAKDERYLPLPDLLDPDSDHTLLVEKGNPFNPHKHISNATLPVSLTRAMIACWHSHATLIRDIALKTRDGDGNQTFIILEDDIDFEWDIEERLVTLWKALPANWELVMLGHCWSDERRYPPLVITRLDGRKTSLHRSNSPLCTHAYALSGRGATRLAHLLRHPSFAYSRALDQAFAWLIRTRILSGAYSVVPPLVVQTKEGKSDIYTQRRKGSRWKDSLGDGARSRIRQW</sequence>
<protein>
    <recommendedName>
        <fullName evidence="1">Glycosyl transferase family 25 domain-containing protein</fullName>
    </recommendedName>
</protein>
<feature type="domain" description="Glycosyl transferase family 25" evidence="1">
    <location>
        <begin position="106"/>
        <end position="223"/>
    </location>
</feature>
<keyword evidence="3" id="KW-1185">Reference proteome</keyword>
<dbReference type="EMBL" id="CAFZ01000006">
    <property type="protein sequence ID" value="CCA66838.1"/>
    <property type="molecule type" value="Genomic_DNA"/>
</dbReference>
<dbReference type="AlphaFoldDB" id="G4T6B5"/>
<dbReference type="InterPro" id="IPR002654">
    <property type="entry name" value="Glyco_trans_25"/>
</dbReference>
<evidence type="ECO:0000259" key="1">
    <source>
        <dbReference type="Pfam" id="PF01755"/>
    </source>
</evidence>
<evidence type="ECO:0000313" key="3">
    <source>
        <dbReference type="Proteomes" id="UP000007148"/>
    </source>
</evidence>
<dbReference type="OrthoDB" id="47375at2759"/>
<dbReference type="HOGENOM" id="CLU_040950_0_0_1"/>
<gene>
    <name evidence="2" type="ORF">PIIN_00600</name>
</gene>